<protein>
    <submittedName>
        <fullName evidence="1">Uncharacterized protein</fullName>
    </submittedName>
</protein>
<organism evidence="1 2">
    <name type="scientific">Manihot esculenta</name>
    <name type="common">Cassava</name>
    <name type="synonym">Jatropha manihot</name>
    <dbReference type="NCBI Taxonomy" id="3983"/>
    <lineage>
        <taxon>Eukaryota</taxon>
        <taxon>Viridiplantae</taxon>
        <taxon>Streptophyta</taxon>
        <taxon>Embryophyta</taxon>
        <taxon>Tracheophyta</taxon>
        <taxon>Spermatophyta</taxon>
        <taxon>Magnoliopsida</taxon>
        <taxon>eudicotyledons</taxon>
        <taxon>Gunneridae</taxon>
        <taxon>Pentapetalae</taxon>
        <taxon>rosids</taxon>
        <taxon>fabids</taxon>
        <taxon>Malpighiales</taxon>
        <taxon>Euphorbiaceae</taxon>
        <taxon>Crotonoideae</taxon>
        <taxon>Manihoteae</taxon>
        <taxon>Manihot</taxon>
    </lineage>
</organism>
<name>A0ACB7G7Y4_MANES</name>
<dbReference type="EMBL" id="CM004402">
    <property type="protein sequence ID" value="KAG8635858.1"/>
    <property type="molecule type" value="Genomic_DNA"/>
</dbReference>
<evidence type="ECO:0000313" key="1">
    <source>
        <dbReference type="EMBL" id="KAG8635858.1"/>
    </source>
</evidence>
<gene>
    <name evidence="1" type="ORF">MANES_16G066801v8</name>
</gene>
<sequence>MLQEVVGSRASDILLHSYHRSFNGFVAKLTEEEKQKLAAMEGVVSMFPSQKKKLHTTRSWTFMGFHQNVTRSTKESDIIIGVLDIGIWPESESFNDEGFGPPPAKWKGTCQTSSNFTCNNKIIGARYYGSEGNLPQGNLFPPEI</sequence>
<reference evidence="2" key="1">
    <citation type="journal article" date="2016" name="Nat. Biotechnol.">
        <title>Sequencing wild and cultivated cassava and related species reveals extensive interspecific hybridization and genetic diversity.</title>
        <authorList>
            <person name="Bredeson J.V."/>
            <person name="Lyons J.B."/>
            <person name="Prochnik S.E."/>
            <person name="Wu G.A."/>
            <person name="Ha C.M."/>
            <person name="Edsinger-Gonzales E."/>
            <person name="Grimwood J."/>
            <person name="Schmutz J."/>
            <person name="Rabbi I.Y."/>
            <person name="Egesi C."/>
            <person name="Nauluvula P."/>
            <person name="Lebot V."/>
            <person name="Ndunguru J."/>
            <person name="Mkamilo G."/>
            <person name="Bart R.S."/>
            <person name="Setter T.L."/>
            <person name="Gleadow R.M."/>
            <person name="Kulakow P."/>
            <person name="Ferguson M.E."/>
            <person name="Rounsley S."/>
            <person name="Rokhsar D.S."/>
        </authorList>
    </citation>
    <scope>NUCLEOTIDE SEQUENCE [LARGE SCALE GENOMIC DNA]</scope>
    <source>
        <strain evidence="2">cv. AM560-2</strain>
    </source>
</reference>
<evidence type="ECO:0000313" key="2">
    <source>
        <dbReference type="Proteomes" id="UP000091857"/>
    </source>
</evidence>
<proteinExistence type="predicted"/>
<keyword evidence="2" id="KW-1185">Reference proteome</keyword>
<accession>A0ACB7G7Y4</accession>
<dbReference type="Proteomes" id="UP000091857">
    <property type="component" value="Chromosome 16"/>
</dbReference>
<comment type="caution">
    <text evidence="1">The sequence shown here is derived from an EMBL/GenBank/DDBJ whole genome shotgun (WGS) entry which is preliminary data.</text>
</comment>